<dbReference type="RefSeq" id="WP_076602626.1">
    <property type="nucleotide sequence ID" value="NZ_FTMD01000008.1"/>
</dbReference>
<dbReference type="EMBL" id="FTMD01000008">
    <property type="protein sequence ID" value="SIQ95427.1"/>
    <property type="molecule type" value="Genomic_DNA"/>
</dbReference>
<proteinExistence type="predicted"/>
<dbReference type="Gene3D" id="1.10.260.40">
    <property type="entry name" value="lambda repressor-like DNA-binding domains"/>
    <property type="match status" value="1"/>
</dbReference>
<dbReference type="Proteomes" id="UP000186819">
    <property type="component" value="Unassembled WGS sequence"/>
</dbReference>
<dbReference type="GO" id="GO:0003677">
    <property type="term" value="F:DNA binding"/>
    <property type="evidence" value="ECO:0007669"/>
    <property type="project" value="InterPro"/>
</dbReference>
<dbReference type="STRING" id="34027.SAMN05421829_108132"/>
<keyword evidence="2" id="KW-1185">Reference proteome</keyword>
<dbReference type="OrthoDB" id="7358102at2"/>
<organism evidence="1 2">
    <name type="scientific">Aromatoleum tolulyticum</name>
    <dbReference type="NCBI Taxonomy" id="34027"/>
    <lineage>
        <taxon>Bacteria</taxon>
        <taxon>Pseudomonadati</taxon>
        <taxon>Pseudomonadota</taxon>
        <taxon>Betaproteobacteria</taxon>
        <taxon>Rhodocyclales</taxon>
        <taxon>Rhodocyclaceae</taxon>
        <taxon>Aromatoleum</taxon>
    </lineage>
</organism>
<name>A0A1N6WZD3_9RHOO</name>
<evidence type="ECO:0000313" key="2">
    <source>
        <dbReference type="Proteomes" id="UP000186819"/>
    </source>
</evidence>
<dbReference type="InterPro" id="IPR010982">
    <property type="entry name" value="Lambda_DNA-bd_dom_sf"/>
</dbReference>
<reference evidence="2" key="1">
    <citation type="submission" date="2017-01" db="EMBL/GenBank/DDBJ databases">
        <authorList>
            <person name="Varghese N."/>
            <person name="Submissions S."/>
        </authorList>
    </citation>
    <scope>NUCLEOTIDE SEQUENCE [LARGE SCALE GENOMIC DNA]</scope>
    <source>
        <strain evidence="2">ATCC 51758</strain>
    </source>
</reference>
<evidence type="ECO:0000313" key="1">
    <source>
        <dbReference type="EMBL" id="SIQ95427.1"/>
    </source>
</evidence>
<evidence type="ECO:0008006" key="3">
    <source>
        <dbReference type="Google" id="ProtNLM"/>
    </source>
</evidence>
<gene>
    <name evidence="1" type="ORF">SAMN05421829_108132</name>
</gene>
<sequence length="104" mass="11472">MSPAQVLLRAQRAAGKTLTQIAAEIGYSRTAVSLYQGGKYDRDAARLEAAIVRAYDRRVCPHLGESVEPELCVRKALAPKPFGGSARLTWWMRCQGCAHRPEES</sequence>
<dbReference type="AlphaFoldDB" id="A0A1N6WZD3"/>
<accession>A0A1N6WZD3</accession>
<protein>
    <recommendedName>
        <fullName evidence="3">Helix-turn-helix</fullName>
    </recommendedName>
</protein>